<dbReference type="SUPFAM" id="SSF54637">
    <property type="entry name" value="Thioesterase/thiol ester dehydrase-isomerase"/>
    <property type="match status" value="2"/>
</dbReference>
<evidence type="ECO:0000313" key="8">
    <source>
        <dbReference type="Proteomes" id="UP000009022"/>
    </source>
</evidence>
<dbReference type="InterPro" id="IPR042171">
    <property type="entry name" value="Acyl-CoA_hotdog"/>
</dbReference>
<evidence type="ECO:0000256" key="1">
    <source>
        <dbReference type="ARBA" id="ARBA00006538"/>
    </source>
</evidence>
<dbReference type="eggNOG" id="KOG3016">
    <property type="taxonomic scope" value="Eukaryota"/>
</dbReference>
<dbReference type="GO" id="GO:0006637">
    <property type="term" value="P:acyl-CoA metabolic process"/>
    <property type="evidence" value="ECO:0000318"/>
    <property type="project" value="GO_Central"/>
</dbReference>
<protein>
    <recommendedName>
        <fullName evidence="9">Acyl-CoA thioesterase II domain-containing protein</fullName>
    </recommendedName>
</protein>
<organism evidence="7 8">
    <name type="scientific">Trichoplax adhaerens</name>
    <name type="common">Trichoplax reptans</name>
    <dbReference type="NCBI Taxonomy" id="10228"/>
    <lineage>
        <taxon>Eukaryota</taxon>
        <taxon>Metazoa</taxon>
        <taxon>Placozoa</taxon>
        <taxon>Uniplacotomia</taxon>
        <taxon>Trichoplacea</taxon>
        <taxon>Trichoplacidae</taxon>
        <taxon>Trichoplax</taxon>
    </lineage>
</organism>
<dbReference type="CDD" id="cd03445">
    <property type="entry name" value="Thioesterase_II_repeat2"/>
    <property type="match status" value="1"/>
</dbReference>
<dbReference type="EMBL" id="DS985244">
    <property type="protein sequence ID" value="EDV25980.1"/>
    <property type="molecule type" value="Genomic_DNA"/>
</dbReference>
<comment type="similarity">
    <text evidence="1">Belongs to the C/M/P thioester hydrolase family.</text>
</comment>
<dbReference type="InterPro" id="IPR049449">
    <property type="entry name" value="TesB_ACOT8-like_N"/>
</dbReference>
<dbReference type="Pfam" id="PF13622">
    <property type="entry name" value="4HBT_3"/>
    <property type="match status" value="1"/>
</dbReference>
<dbReference type="Proteomes" id="UP000009022">
    <property type="component" value="Unassembled WGS sequence"/>
</dbReference>
<dbReference type="InParanoid" id="B3RVE4"/>
<dbReference type="Gene3D" id="2.40.160.210">
    <property type="entry name" value="Acyl-CoA thioesterase, double hotdog domain"/>
    <property type="match status" value="1"/>
</dbReference>
<dbReference type="FunCoup" id="B3RVE4">
    <property type="interactions" value="335"/>
</dbReference>
<dbReference type="GO" id="GO:0005782">
    <property type="term" value="C:peroxisomal matrix"/>
    <property type="evidence" value="ECO:0000318"/>
    <property type="project" value="GO_Central"/>
</dbReference>
<dbReference type="FunFam" id="2.40.160.210:FF:000001">
    <property type="entry name" value="Acyl-CoA thioesterase II"/>
    <property type="match status" value="1"/>
</dbReference>
<dbReference type="InterPro" id="IPR003703">
    <property type="entry name" value="Acyl_CoA_thio"/>
</dbReference>
<dbReference type="Pfam" id="PF02551">
    <property type="entry name" value="Acyl_CoA_thio"/>
    <property type="match status" value="1"/>
</dbReference>
<comment type="subunit">
    <text evidence="2">Homotetramer.</text>
</comment>
<sequence>MSSVKDKASILLGTLDLEEIDVDIFRGNTLWCPPISQRIYGGQVIGQALVAASKTVDEQFSPHSLHSYFLRAGDPSIPILYKVERIRNGHSYCCRNVYAIQQGLTIYSSQISFCKFEETVIEHQANMPNAPDPETLPTNEERLRRKLELETDDNNRLLIKKTLASPIPIDYRRCKQQRIDIIEYPSHQNDPPYQLLWFRGIDKIGPELKNLHSPIIGYASDCKILYTATLPHANFQFTMASTLDHSMWFHLPVRADEWLLHEIQSPKLNNGRVLILGKVFTRDGQLAVSIAQEGLLRGSRL</sequence>
<dbReference type="GO" id="GO:0009062">
    <property type="term" value="P:fatty acid catabolic process"/>
    <property type="evidence" value="ECO:0000318"/>
    <property type="project" value="GO_Central"/>
</dbReference>
<dbReference type="CTD" id="6753226"/>
<dbReference type="RefSeq" id="XP_002112013.1">
    <property type="nucleotide sequence ID" value="XM_002111977.1"/>
</dbReference>
<dbReference type="OMA" id="QSHTNQL"/>
<dbReference type="InterPro" id="IPR029069">
    <property type="entry name" value="HotDog_dom_sf"/>
</dbReference>
<dbReference type="HOGENOM" id="CLU_032690_1_0_1"/>
<evidence type="ECO:0000259" key="5">
    <source>
        <dbReference type="Pfam" id="PF02551"/>
    </source>
</evidence>
<dbReference type="PhylomeDB" id="B3RVE4"/>
<dbReference type="GeneID" id="6753226"/>
<dbReference type="CDD" id="cd03444">
    <property type="entry name" value="Thioesterase_II_repeat1"/>
    <property type="match status" value="1"/>
</dbReference>
<keyword evidence="3" id="KW-0378">Hydrolase</keyword>
<reference evidence="7 8" key="1">
    <citation type="journal article" date="2008" name="Nature">
        <title>The Trichoplax genome and the nature of placozoans.</title>
        <authorList>
            <person name="Srivastava M."/>
            <person name="Begovic E."/>
            <person name="Chapman J."/>
            <person name="Putnam N.H."/>
            <person name="Hellsten U."/>
            <person name="Kawashima T."/>
            <person name="Kuo A."/>
            <person name="Mitros T."/>
            <person name="Salamov A."/>
            <person name="Carpenter M.L."/>
            <person name="Signorovitch A.Y."/>
            <person name="Moreno M.A."/>
            <person name="Kamm K."/>
            <person name="Grimwood J."/>
            <person name="Schmutz J."/>
            <person name="Shapiro H."/>
            <person name="Grigoriev I.V."/>
            <person name="Buss L.W."/>
            <person name="Schierwater B."/>
            <person name="Dellaporta S.L."/>
            <person name="Rokhsar D.S."/>
        </authorList>
    </citation>
    <scope>NUCLEOTIDE SEQUENCE [LARGE SCALE GENOMIC DNA]</scope>
    <source>
        <strain evidence="7 8">Grell-BS-1999</strain>
    </source>
</reference>
<dbReference type="InterPro" id="IPR025652">
    <property type="entry name" value="TesB_C"/>
</dbReference>
<dbReference type="OrthoDB" id="68328at2759"/>
<keyword evidence="8" id="KW-1185">Reference proteome</keyword>
<keyword evidence="4" id="KW-0443">Lipid metabolism</keyword>
<evidence type="ECO:0000256" key="3">
    <source>
        <dbReference type="ARBA" id="ARBA00022801"/>
    </source>
</evidence>
<dbReference type="AlphaFoldDB" id="B3RVE4"/>
<dbReference type="KEGG" id="tad:TRIADDRAFT_55623"/>
<proteinExistence type="inferred from homology"/>
<feature type="domain" description="Acyl-CoA thioesterase-like N-terminal HotDog" evidence="6">
    <location>
        <begin position="31"/>
        <end position="113"/>
    </location>
</feature>
<evidence type="ECO:0000313" key="7">
    <source>
        <dbReference type="EMBL" id="EDV25980.1"/>
    </source>
</evidence>
<gene>
    <name evidence="7" type="ORF">TRIADDRAFT_55623</name>
</gene>
<dbReference type="PANTHER" id="PTHR11066:SF34">
    <property type="entry name" value="ACYL-COENZYME A THIOESTERASE 8"/>
    <property type="match status" value="1"/>
</dbReference>
<evidence type="ECO:0000259" key="6">
    <source>
        <dbReference type="Pfam" id="PF13622"/>
    </source>
</evidence>
<feature type="domain" description="Acyl-CoA thioesterase 2 C-terminal" evidence="5">
    <location>
        <begin position="195"/>
        <end position="295"/>
    </location>
</feature>
<dbReference type="GO" id="GO:0047617">
    <property type="term" value="F:fatty acyl-CoA hydrolase activity"/>
    <property type="evidence" value="ECO:0000318"/>
    <property type="project" value="GO_Central"/>
</dbReference>
<evidence type="ECO:0000256" key="2">
    <source>
        <dbReference type="ARBA" id="ARBA00011881"/>
    </source>
</evidence>
<evidence type="ECO:0000256" key="4">
    <source>
        <dbReference type="ARBA" id="ARBA00023098"/>
    </source>
</evidence>
<dbReference type="STRING" id="10228.B3RVE4"/>
<dbReference type="PANTHER" id="PTHR11066">
    <property type="entry name" value="ACYL-COA THIOESTERASE"/>
    <property type="match status" value="1"/>
</dbReference>
<name>B3RVE4_TRIAD</name>
<accession>B3RVE4</accession>
<evidence type="ECO:0008006" key="9">
    <source>
        <dbReference type="Google" id="ProtNLM"/>
    </source>
</evidence>